<evidence type="ECO:0000313" key="2">
    <source>
        <dbReference type="EMBL" id="PWR20559.1"/>
    </source>
</evidence>
<dbReference type="SUPFAM" id="SSF54427">
    <property type="entry name" value="NTF2-like"/>
    <property type="match status" value="1"/>
</dbReference>
<gene>
    <name evidence="2" type="ORF">DKG75_11160</name>
</gene>
<dbReference type="InterPro" id="IPR037401">
    <property type="entry name" value="SnoaL-like"/>
</dbReference>
<organism evidence="2 3">
    <name type="scientific">Zavarzinia compransoris</name>
    <dbReference type="NCBI Taxonomy" id="1264899"/>
    <lineage>
        <taxon>Bacteria</taxon>
        <taxon>Pseudomonadati</taxon>
        <taxon>Pseudomonadota</taxon>
        <taxon>Alphaproteobacteria</taxon>
        <taxon>Rhodospirillales</taxon>
        <taxon>Zavarziniaceae</taxon>
        <taxon>Zavarzinia</taxon>
    </lineage>
</organism>
<name>A0A317E0R7_9PROT</name>
<evidence type="ECO:0000259" key="1">
    <source>
        <dbReference type="Pfam" id="PF12680"/>
    </source>
</evidence>
<dbReference type="InterPro" id="IPR032710">
    <property type="entry name" value="NTF2-like_dom_sf"/>
</dbReference>
<dbReference type="EMBL" id="QGLF01000003">
    <property type="protein sequence ID" value="PWR20559.1"/>
    <property type="molecule type" value="Genomic_DNA"/>
</dbReference>
<dbReference type="Pfam" id="PF12680">
    <property type="entry name" value="SnoaL_2"/>
    <property type="match status" value="1"/>
</dbReference>
<dbReference type="Proteomes" id="UP000246077">
    <property type="component" value="Unassembled WGS sequence"/>
</dbReference>
<comment type="caution">
    <text evidence="2">The sequence shown here is derived from an EMBL/GenBank/DDBJ whole genome shotgun (WGS) entry which is preliminary data.</text>
</comment>
<accession>A0A317E0R7</accession>
<dbReference type="RefSeq" id="WP_109921203.1">
    <property type="nucleotide sequence ID" value="NZ_QGLF01000003.1"/>
</dbReference>
<feature type="domain" description="SnoaL-like" evidence="1">
    <location>
        <begin position="10"/>
        <end position="117"/>
    </location>
</feature>
<keyword evidence="3" id="KW-1185">Reference proteome</keyword>
<dbReference type="OrthoDB" id="2988503at2"/>
<proteinExistence type="predicted"/>
<protein>
    <submittedName>
        <fullName evidence="2">Nuclear transport factor 2 family protein</fullName>
    </submittedName>
</protein>
<dbReference type="Gene3D" id="3.10.450.50">
    <property type="match status" value="1"/>
</dbReference>
<sequence>MYHAIVKRRVRALFAAVSQGDAEPVLRQFAPRFEHRCLGDSALGGVRRSLAATRAWYRRLYRLMPDIGFTLEDIAVAGGPWHTIVTATWEERNSGTDGVETRNRGIHVLTLRWGRATALLICPDTAGLTATLDRLAAAGVAEAKAAPILD</sequence>
<dbReference type="AlphaFoldDB" id="A0A317E0R7"/>
<evidence type="ECO:0000313" key="3">
    <source>
        <dbReference type="Proteomes" id="UP000246077"/>
    </source>
</evidence>
<reference evidence="3" key="1">
    <citation type="submission" date="2018-05" db="EMBL/GenBank/DDBJ databases">
        <title>Zavarzinia sp. HR-AS.</title>
        <authorList>
            <person name="Lee Y."/>
            <person name="Jeon C.O."/>
        </authorList>
    </citation>
    <scope>NUCLEOTIDE SEQUENCE [LARGE SCALE GENOMIC DNA]</scope>
    <source>
        <strain evidence="3">DSM 1231</strain>
    </source>
</reference>